<dbReference type="Proteomes" id="UP000036406">
    <property type="component" value="Chromosome"/>
</dbReference>
<dbReference type="InterPro" id="IPR008949">
    <property type="entry name" value="Isoprenoid_synthase_dom_sf"/>
</dbReference>
<dbReference type="SUPFAM" id="SSF48576">
    <property type="entry name" value="Terpenoid synthases"/>
    <property type="match status" value="1"/>
</dbReference>
<evidence type="ECO:0000256" key="2">
    <source>
        <dbReference type="ARBA" id="ARBA00006706"/>
    </source>
</evidence>
<dbReference type="EMBL" id="CP011494">
    <property type="protein sequence ID" value="AKO52516.1"/>
    <property type="molecule type" value="Genomic_DNA"/>
</dbReference>
<evidence type="ECO:0000256" key="3">
    <source>
        <dbReference type="ARBA" id="ARBA00022679"/>
    </source>
</evidence>
<dbReference type="RefSeq" id="WP_048385444.1">
    <property type="nucleotide sequence ID" value="NZ_CP011494.1"/>
</dbReference>
<comment type="cofactor">
    <cofactor evidence="1">
        <name>Mg(2+)</name>
        <dbReference type="ChEBI" id="CHEBI:18420"/>
    </cofactor>
</comment>
<dbReference type="Pfam" id="PF00348">
    <property type="entry name" value="polyprenyl_synt"/>
    <property type="match status" value="1"/>
</dbReference>
<evidence type="ECO:0000313" key="7">
    <source>
        <dbReference type="EMBL" id="AKO52516.1"/>
    </source>
</evidence>
<dbReference type="PROSITE" id="PS00723">
    <property type="entry name" value="POLYPRENYL_SYNTHASE_1"/>
    <property type="match status" value="1"/>
</dbReference>
<keyword evidence="8" id="KW-1185">Reference proteome</keyword>
<keyword evidence="4" id="KW-0479">Metal-binding</keyword>
<evidence type="ECO:0000256" key="4">
    <source>
        <dbReference type="ARBA" id="ARBA00022723"/>
    </source>
</evidence>
<dbReference type="PATRIC" id="fig|330734.3.peg.1860"/>
<evidence type="ECO:0000256" key="5">
    <source>
        <dbReference type="ARBA" id="ARBA00022842"/>
    </source>
</evidence>
<dbReference type="PANTHER" id="PTHR12001:SF85">
    <property type="entry name" value="SHORT CHAIN ISOPRENYL DIPHOSPHATE SYNTHASE"/>
    <property type="match status" value="1"/>
</dbReference>
<dbReference type="GO" id="GO:0008299">
    <property type="term" value="P:isoprenoid biosynthetic process"/>
    <property type="evidence" value="ECO:0007669"/>
    <property type="project" value="InterPro"/>
</dbReference>
<proteinExistence type="inferred from homology"/>
<dbReference type="PANTHER" id="PTHR12001">
    <property type="entry name" value="GERANYLGERANYL PYROPHOSPHATE SYNTHASE"/>
    <property type="match status" value="1"/>
</dbReference>
<dbReference type="InterPro" id="IPR000092">
    <property type="entry name" value="Polyprenyl_synt"/>
</dbReference>
<dbReference type="PROSITE" id="PS00444">
    <property type="entry name" value="POLYPRENYL_SYNTHASE_2"/>
    <property type="match status" value="1"/>
</dbReference>
<accession>A0A0H4I0M6</accession>
<evidence type="ECO:0000256" key="1">
    <source>
        <dbReference type="ARBA" id="ARBA00001946"/>
    </source>
</evidence>
<dbReference type="KEGG" id="mpq:ABA45_08870"/>
<evidence type="ECO:0000313" key="8">
    <source>
        <dbReference type="Proteomes" id="UP000036406"/>
    </source>
</evidence>
<dbReference type="AlphaFoldDB" id="A0A0H4I0M6"/>
<dbReference type="SFLD" id="SFLDS00005">
    <property type="entry name" value="Isoprenoid_Synthase_Type_I"/>
    <property type="match status" value="1"/>
</dbReference>
<comment type="similarity">
    <text evidence="2 6">Belongs to the FPP/GGPP synthase family.</text>
</comment>
<keyword evidence="5" id="KW-0460">Magnesium</keyword>
<sequence>MAVSALVAGVPLKKDTNAAVVSAQVTTSADEAIYAQELVQVRAMMLNGLQGVMQGPASDASLYQISTRGSLIRARLALASCRSFQCSHEYALVAAASCELIHNASLVHDDLLDGDQLRRGHPTVWKKHGEGVALCAGDLLLCAAFTLAAGLEDPQKCRVLTRQLATMTSRVIVGQSIEIAPLSPNSRPRFMAYIKAARAKTVPLIQLPMMTGAIAANADQSVFDTIQRFADAVGLAYQIIDDLDDLAEPGTDVRSQSKALHPFHAWHHHRAAVSDSPRQRILRATRHAQALLQRGQRQLERLEQQIPVPITPTLGPLLMKLEHRVQAHSHSF</sequence>
<gene>
    <name evidence="7" type="ORF">ABA45_08870</name>
</gene>
<keyword evidence="3 6" id="KW-0808">Transferase</keyword>
<dbReference type="STRING" id="330734.ABA45_08870"/>
<reference evidence="7 8" key="1">
    <citation type="submission" date="2015-05" db="EMBL/GenBank/DDBJ databases">
        <title>Complete genome of Marinobacter psychrophilus strain 20041T isolated from sea-ice of the Canadian Basin.</title>
        <authorList>
            <person name="Song L."/>
            <person name="Ren L."/>
            <person name="Yu Y."/>
            <person name="Wang X."/>
        </authorList>
    </citation>
    <scope>NUCLEOTIDE SEQUENCE [LARGE SCALE GENOMIC DNA]</scope>
    <source>
        <strain evidence="7 8">20041</strain>
    </source>
</reference>
<protein>
    <submittedName>
        <fullName evidence="7">Polyprenyl diphosphate synthase</fullName>
    </submittedName>
</protein>
<dbReference type="GO" id="GO:0046872">
    <property type="term" value="F:metal ion binding"/>
    <property type="evidence" value="ECO:0007669"/>
    <property type="project" value="UniProtKB-KW"/>
</dbReference>
<organism evidence="7 8">
    <name type="scientific">Marinobacter psychrophilus</name>
    <dbReference type="NCBI Taxonomy" id="330734"/>
    <lineage>
        <taxon>Bacteria</taxon>
        <taxon>Pseudomonadati</taxon>
        <taxon>Pseudomonadota</taxon>
        <taxon>Gammaproteobacteria</taxon>
        <taxon>Pseudomonadales</taxon>
        <taxon>Marinobacteraceae</taxon>
        <taxon>Marinobacter</taxon>
    </lineage>
</organism>
<name>A0A0H4I0M6_9GAMM</name>
<dbReference type="InterPro" id="IPR033749">
    <property type="entry name" value="Polyprenyl_synt_CS"/>
</dbReference>
<evidence type="ECO:0000256" key="6">
    <source>
        <dbReference type="RuleBase" id="RU004466"/>
    </source>
</evidence>
<dbReference type="Gene3D" id="1.10.600.10">
    <property type="entry name" value="Farnesyl Diphosphate Synthase"/>
    <property type="match status" value="1"/>
</dbReference>
<dbReference type="GO" id="GO:0004659">
    <property type="term" value="F:prenyltransferase activity"/>
    <property type="evidence" value="ECO:0007669"/>
    <property type="project" value="InterPro"/>
</dbReference>